<dbReference type="GO" id="GO:0032259">
    <property type="term" value="P:methylation"/>
    <property type="evidence" value="ECO:0007669"/>
    <property type="project" value="UniProtKB-KW"/>
</dbReference>
<keyword evidence="2" id="KW-0169">Cobalamin biosynthesis</keyword>
<dbReference type="Proteomes" id="UP000246278">
    <property type="component" value="Unassembled WGS sequence"/>
</dbReference>
<dbReference type="GO" id="GO:0016993">
    <property type="term" value="F:precorrin-8X methylmutase activity"/>
    <property type="evidence" value="ECO:0007669"/>
    <property type="project" value="InterPro"/>
</dbReference>
<dbReference type="RefSeq" id="WP_110022159.1">
    <property type="nucleotide sequence ID" value="NZ_PDNZ01000001.1"/>
</dbReference>
<dbReference type="InterPro" id="IPR000878">
    <property type="entry name" value="4pyrrol_Mease"/>
</dbReference>
<dbReference type="InterPro" id="IPR014422">
    <property type="entry name" value="Cbl_synth_bifunc_CbiH/CbiC"/>
</dbReference>
<dbReference type="CDD" id="cd11646">
    <property type="entry name" value="Precorrin_3B_C17_MT"/>
    <property type="match status" value="1"/>
</dbReference>
<accession>A0A317T954</accession>
<dbReference type="Gene3D" id="3.40.50.10230">
    <property type="entry name" value="Cobalamin biosynthesis CobH/CbiC, precorrin-8X methylmutase"/>
    <property type="match status" value="1"/>
</dbReference>
<dbReference type="PANTHER" id="PTHR47036">
    <property type="entry name" value="COBALT-FACTOR III C(17)-METHYLTRANSFERASE-RELATED"/>
    <property type="match status" value="1"/>
</dbReference>
<dbReference type="Gene3D" id="3.40.1010.10">
    <property type="entry name" value="Cobalt-precorrin-4 Transmethylase, Domain 1"/>
    <property type="match status" value="1"/>
</dbReference>
<keyword evidence="6" id="KW-0413">Isomerase</keyword>
<dbReference type="GO" id="GO:0009236">
    <property type="term" value="P:cobalamin biosynthetic process"/>
    <property type="evidence" value="ECO:0007669"/>
    <property type="project" value="UniProtKB-UniPathway"/>
</dbReference>
<evidence type="ECO:0000259" key="8">
    <source>
        <dbReference type="Pfam" id="PF02570"/>
    </source>
</evidence>
<dbReference type="PIRSF" id="PIRSF004874">
    <property type="entry name" value="Prcrn_mtase_isom"/>
    <property type="match status" value="1"/>
</dbReference>
<dbReference type="InterPro" id="IPR003722">
    <property type="entry name" value="Cbl_synth_CobH/CbiC"/>
</dbReference>
<name>A0A317T954_9CHLB</name>
<dbReference type="Pfam" id="PF00590">
    <property type="entry name" value="TP_methylase"/>
    <property type="match status" value="1"/>
</dbReference>
<comment type="caution">
    <text evidence="9">The sequence shown here is derived from an EMBL/GenBank/DDBJ whole genome shotgun (WGS) entry which is preliminary data.</text>
</comment>
<dbReference type="UniPathway" id="UPA00148"/>
<evidence type="ECO:0000256" key="2">
    <source>
        <dbReference type="ARBA" id="ARBA00022573"/>
    </source>
</evidence>
<dbReference type="InterPro" id="IPR036588">
    <property type="entry name" value="CobH/CbiC_sf"/>
</dbReference>
<dbReference type="Pfam" id="PF02570">
    <property type="entry name" value="CbiC"/>
    <property type="match status" value="1"/>
</dbReference>
<dbReference type="InterPro" id="IPR035996">
    <property type="entry name" value="4pyrrol_Methylase_sf"/>
</dbReference>
<dbReference type="InterPro" id="IPR051810">
    <property type="entry name" value="Precorrin_MeTrfase"/>
</dbReference>
<dbReference type="InterPro" id="IPR006363">
    <property type="entry name" value="Cbl_synth_CobJ/CibH_dom"/>
</dbReference>
<dbReference type="SUPFAM" id="SSF63965">
    <property type="entry name" value="Precorrin-8X methylmutase CbiC/CobH"/>
    <property type="match status" value="1"/>
</dbReference>
<reference evidence="10" key="1">
    <citation type="submission" date="2017-10" db="EMBL/GenBank/DDBJ databases">
        <authorList>
            <person name="Gaisin V.A."/>
            <person name="Rysina M.S."/>
            <person name="Grouzdev D.S."/>
        </authorList>
    </citation>
    <scope>NUCLEOTIDE SEQUENCE [LARGE SCALE GENOMIC DNA]</scope>
    <source>
        <strain evidence="10">V1</strain>
    </source>
</reference>
<feature type="domain" description="Tetrapyrrole methylase" evidence="7">
    <location>
        <begin position="4"/>
        <end position="213"/>
    </location>
</feature>
<dbReference type="InterPro" id="IPR014776">
    <property type="entry name" value="4pyrrole_Mease_sub2"/>
</dbReference>
<dbReference type="InterPro" id="IPR014777">
    <property type="entry name" value="4pyrrole_Mease_sub1"/>
</dbReference>
<evidence type="ECO:0000259" key="7">
    <source>
        <dbReference type="Pfam" id="PF00590"/>
    </source>
</evidence>
<dbReference type="SUPFAM" id="SSF53790">
    <property type="entry name" value="Tetrapyrrole methylase"/>
    <property type="match status" value="1"/>
</dbReference>
<dbReference type="Gene3D" id="3.30.950.10">
    <property type="entry name" value="Methyltransferase, Cobalt-precorrin-4 Transmethylase, Domain 2"/>
    <property type="match status" value="1"/>
</dbReference>
<evidence type="ECO:0000256" key="4">
    <source>
        <dbReference type="ARBA" id="ARBA00022679"/>
    </source>
</evidence>
<evidence type="ECO:0000313" key="9">
    <source>
        <dbReference type="EMBL" id="PWW83279.1"/>
    </source>
</evidence>
<dbReference type="AlphaFoldDB" id="A0A317T954"/>
<keyword evidence="4 9" id="KW-0808">Transferase</keyword>
<evidence type="ECO:0000256" key="6">
    <source>
        <dbReference type="ARBA" id="ARBA00023235"/>
    </source>
</evidence>
<sequence length="468" mass="50954">MSGKITVVGLGPGSLDLIAPRVLSAIREADAVIGYNYYIRLIEHFIPEHVLLIDSGMKKERDRAKRAFTLALEGMNVVVVSSGDAGVYGMAPLVMEMSQKKDYDNVAVSIQPGISAFQAAAAKLGAPTGHDFCVISLSDLLTPWNVIEQRIRAAASADFVTAVYNPKSNGRYWQIYRLKELFLAERSGDTPVGIVRHAERDNESIVITTLSDFDPETLDMFSVMIIGNRQTFAEGCRMITPRGYFSPGATGSMSVGQSIMSNSFSAIEKRLKRSGYAYDTKWAMMHAIHTTADFDFEDILYTTPRAVEQLHEKLTAGGATIITDVTMVRSGFRKAAIERYGIEVICYLDDPRVQSLASDQGITRTQAGMRLAVEEHPDALYVVGNAPTALIELSDLLCRKRYSPMGIIGAPVGFVNVIESKLRLKAVIGKIPAVIIEGRKGGSTVAATIVNAALSLDDAETMMPGRDV</sequence>
<keyword evidence="10" id="KW-1185">Reference proteome</keyword>
<keyword evidence="3 9" id="KW-0489">Methyltransferase</keyword>
<organism evidence="9 10">
    <name type="scientific">Prosthecochloris marina</name>
    <dbReference type="NCBI Taxonomy" id="2017681"/>
    <lineage>
        <taxon>Bacteria</taxon>
        <taxon>Pseudomonadati</taxon>
        <taxon>Chlorobiota</taxon>
        <taxon>Chlorobiia</taxon>
        <taxon>Chlorobiales</taxon>
        <taxon>Chlorobiaceae</taxon>
        <taxon>Prosthecochloris</taxon>
    </lineage>
</organism>
<evidence type="ECO:0000256" key="1">
    <source>
        <dbReference type="ARBA" id="ARBA00004953"/>
    </source>
</evidence>
<evidence type="ECO:0000256" key="5">
    <source>
        <dbReference type="ARBA" id="ARBA00022691"/>
    </source>
</evidence>
<proteinExistence type="predicted"/>
<evidence type="ECO:0000256" key="3">
    <source>
        <dbReference type="ARBA" id="ARBA00022603"/>
    </source>
</evidence>
<gene>
    <name evidence="9" type="primary">cobJ</name>
    <name evidence="9" type="ORF">CR164_01615</name>
</gene>
<dbReference type="OrthoDB" id="9772960at2"/>
<dbReference type="NCBIfam" id="TIGR01466">
    <property type="entry name" value="cobJ_cbiH"/>
    <property type="match status" value="1"/>
</dbReference>
<evidence type="ECO:0000313" key="10">
    <source>
        <dbReference type="Proteomes" id="UP000246278"/>
    </source>
</evidence>
<dbReference type="EMBL" id="PDNZ01000001">
    <property type="protein sequence ID" value="PWW83279.1"/>
    <property type="molecule type" value="Genomic_DNA"/>
</dbReference>
<feature type="domain" description="Cobalamin biosynthesis precorrin-8X methylmutase CobH/CbiC" evidence="8">
    <location>
        <begin position="259"/>
        <end position="455"/>
    </location>
</feature>
<protein>
    <submittedName>
        <fullName evidence="9">Precorrin-3B C(17)-methyltransferase</fullName>
    </submittedName>
</protein>
<keyword evidence="5" id="KW-0949">S-adenosyl-L-methionine</keyword>
<dbReference type="GO" id="GO:0008168">
    <property type="term" value="F:methyltransferase activity"/>
    <property type="evidence" value="ECO:0007669"/>
    <property type="project" value="UniProtKB-KW"/>
</dbReference>
<comment type="pathway">
    <text evidence="1">Cofactor biosynthesis; adenosylcobalamin biosynthesis.</text>
</comment>
<dbReference type="PANTHER" id="PTHR47036:SF1">
    <property type="entry name" value="COBALT-FACTOR III C(17)-METHYLTRANSFERASE-RELATED"/>
    <property type="match status" value="1"/>
</dbReference>